<keyword evidence="1" id="KW-0472">Membrane</keyword>
<keyword evidence="1" id="KW-0812">Transmembrane</keyword>
<protein>
    <submittedName>
        <fullName evidence="3">Permease of the drug/metabolite transporter (DMT) superfamily</fullName>
    </submittedName>
</protein>
<feature type="transmembrane region" description="Helical" evidence="1">
    <location>
        <begin position="242"/>
        <end position="259"/>
    </location>
</feature>
<dbReference type="PANTHER" id="PTHR22911">
    <property type="entry name" value="ACYL-MALONYL CONDENSING ENZYME-RELATED"/>
    <property type="match status" value="1"/>
</dbReference>
<feature type="domain" description="EamA" evidence="2">
    <location>
        <begin position="8"/>
        <end position="142"/>
    </location>
</feature>
<feature type="transmembrane region" description="Helical" evidence="1">
    <location>
        <begin position="182"/>
        <end position="204"/>
    </location>
</feature>
<feature type="transmembrane region" description="Helical" evidence="1">
    <location>
        <begin position="37"/>
        <end position="56"/>
    </location>
</feature>
<evidence type="ECO:0000313" key="4">
    <source>
        <dbReference type="Proteomes" id="UP000199118"/>
    </source>
</evidence>
<dbReference type="PANTHER" id="PTHR22911:SF103">
    <property type="entry name" value="BLR2811 PROTEIN"/>
    <property type="match status" value="1"/>
</dbReference>
<dbReference type="SUPFAM" id="SSF103481">
    <property type="entry name" value="Multidrug resistance efflux transporter EmrE"/>
    <property type="match status" value="2"/>
</dbReference>
<name>A0A1H2YQN1_9RHOB</name>
<dbReference type="InterPro" id="IPR000620">
    <property type="entry name" value="EamA_dom"/>
</dbReference>
<feature type="domain" description="EamA" evidence="2">
    <location>
        <begin position="153"/>
        <end position="280"/>
    </location>
</feature>
<dbReference type="RefSeq" id="WP_092681453.1">
    <property type="nucleotide sequence ID" value="NZ_FNMZ01000003.1"/>
</dbReference>
<feature type="transmembrane region" description="Helical" evidence="1">
    <location>
        <begin position="128"/>
        <end position="147"/>
    </location>
</feature>
<evidence type="ECO:0000259" key="2">
    <source>
        <dbReference type="Pfam" id="PF00892"/>
    </source>
</evidence>
<evidence type="ECO:0000256" key="1">
    <source>
        <dbReference type="SAM" id="Phobius"/>
    </source>
</evidence>
<gene>
    <name evidence="3" type="ORF">SAMN05444336_103207</name>
</gene>
<evidence type="ECO:0000313" key="3">
    <source>
        <dbReference type="EMBL" id="SDX07128.1"/>
    </source>
</evidence>
<sequence length="291" mass="30950">MVPQSARRGLGFMLLAVCIFAAQDGISKHLAENYPPFFIVAVRYWTFGLFVLFVAARAPGGIRAAANAGSVTLQMIRGALLALQVVVAITAFAKVGLAETMALFAAAPLLVAALSVPVLKEPVGWRRWSAIGVGCIGVLIILRPGPAMFDGDIWIAMLAVAGIATYGVMTRLVSRTDSATTTFFYTGVGGMVVMTFIGPFYWTSLSLADWGWLAILCCTGATGHFFFIKALESTDAVVIQPVQYVQTMLGAMTGVFLFGEVLEGPVIIGAALVIAAGLFTVWREAIKKKMV</sequence>
<dbReference type="AlphaFoldDB" id="A0A1H2YQN1"/>
<dbReference type="InterPro" id="IPR037185">
    <property type="entry name" value="EmrE-like"/>
</dbReference>
<accession>A0A1H2YQN1</accession>
<feature type="transmembrane region" description="Helical" evidence="1">
    <location>
        <begin position="153"/>
        <end position="170"/>
    </location>
</feature>
<dbReference type="EMBL" id="FNMZ01000003">
    <property type="protein sequence ID" value="SDX07128.1"/>
    <property type="molecule type" value="Genomic_DNA"/>
</dbReference>
<dbReference type="STRING" id="356660.SAMN05444336_103207"/>
<feature type="transmembrane region" description="Helical" evidence="1">
    <location>
        <begin position="101"/>
        <end position="119"/>
    </location>
</feature>
<feature type="transmembrane region" description="Helical" evidence="1">
    <location>
        <begin position="210"/>
        <end position="230"/>
    </location>
</feature>
<organism evidence="3 4">
    <name type="scientific">Albimonas donghaensis</name>
    <dbReference type="NCBI Taxonomy" id="356660"/>
    <lineage>
        <taxon>Bacteria</taxon>
        <taxon>Pseudomonadati</taxon>
        <taxon>Pseudomonadota</taxon>
        <taxon>Alphaproteobacteria</taxon>
        <taxon>Rhodobacterales</taxon>
        <taxon>Paracoccaceae</taxon>
        <taxon>Albimonas</taxon>
    </lineage>
</organism>
<feature type="transmembrane region" description="Helical" evidence="1">
    <location>
        <begin position="265"/>
        <end position="282"/>
    </location>
</feature>
<dbReference type="GO" id="GO:0016020">
    <property type="term" value="C:membrane"/>
    <property type="evidence" value="ECO:0007669"/>
    <property type="project" value="InterPro"/>
</dbReference>
<dbReference type="Proteomes" id="UP000199118">
    <property type="component" value="Unassembled WGS sequence"/>
</dbReference>
<keyword evidence="1" id="KW-1133">Transmembrane helix</keyword>
<reference evidence="3 4" key="1">
    <citation type="submission" date="2016-10" db="EMBL/GenBank/DDBJ databases">
        <authorList>
            <person name="de Groot N.N."/>
        </authorList>
    </citation>
    <scope>NUCLEOTIDE SEQUENCE [LARGE SCALE GENOMIC DNA]</scope>
    <source>
        <strain evidence="3 4">DSM 17890</strain>
    </source>
</reference>
<dbReference type="OrthoDB" id="9807937at2"/>
<dbReference type="Pfam" id="PF00892">
    <property type="entry name" value="EamA"/>
    <property type="match status" value="2"/>
</dbReference>
<keyword evidence="4" id="KW-1185">Reference proteome</keyword>
<feature type="transmembrane region" description="Helical" evidence="1">
    <location>
        <begin position="76"/>
        <end position="95"/>
    </location>
</feature>
<proteinExistence type="predicted"/>